<evidence type="ECO:0000313" key="3">
    <source>
        <dbReference type="Proteomes" id="UP001597277"/>
    </source>
</evidence>
<keyword evidence="1" id="KW-1133">Transmembrane helix</keyword>
<evidence type="ECO:0000313" key="2">
    <source>
        <dbReference type="EMBL" id="MFD1719499.1"/>
    </source>
</evidence>
<comment type="caution">
    <text evidence="2">The sequence shown here is derived from an EMBL/GenBank/DDBJ whole genome shotgun (WGS) entry which is preliminary data.</text>
</comment>
<evidence type="ECO:0000256" key="1">
    <source>
        <dbReference type="SAM" id="Phobius"/>
    </source>
</evidence>
<sequence length="196" mass="20319">MSSPRPATAEMLNRVVPTLVRVTRRPGALLLAWAGGAVTLFAVLGVLLGLGAVTWVGWLPFALAVVLAVPVVVLAVRRARLQRRTRGLEMQVVDGAGTSTGVVMVGEEPTDGGRRTMEQEQALLDAAAAESAVRTARFLPRLEAAQRAARVAAGGTVNAPYLADDLRVTVLALVGTLAAIPLGLLGAFVTVLLLAG</sequence>
<reference evidence="3" key="1">
    <citation type="journal article" date="2019" name="Int. J. Syst. Evol. Microbiol.">
        <title>The Global Catalogue of Microorganisms (GCM) 10K type strain sequencing project: providing services to taxonomists for standard genome sequencing and annotation.</title>
        <authorList>
            <consortium name="The Broad Institute Genomics Platform"/>
            <consortium name="The Broad Institute Genome Sequencing Center for Infectious Disease"/>
            <person name="Wu L."/>
            <person name="Ma J."/>
        </authorList>
    </citation>
    <scope>NUCLEOTIDE SEQUENCE [LARGE SCALE GENOMIC DNA]</scope>
    <source>
        <strain evidence="3">JCM 17130</strain>
    </source>
</reference>
<feature type="transmembrane region" description="Helical" evidence="1">
    <location>
        <begin position="55"/>
        <end position="76"/>
    </location>
</feature>
<proteinExistence type="predicted"/>
<keyword evidence="1" id="KW-0812">Transmembrane</keyword>
<protein>
    <submittedName>
        <fullName evidence="2">Uncharacterized protein</fullName>
    </submittedName>
</protein>
<feature type="transmembrane region" description="Helical" evidence="1">
    <location>
        <begin position="28"/>
        <end position="49"/>
    </location>
</feature>
<gene>
    <name evidence="2" type="ORF">ACFSE6_16765</name>
</gene>
<organism evidence="2 3">
    <name type="scientific">Georgenia deserti</name>
    <dbReference type="NCBI Taxonomy" id="2093781"/>
    <lineage>
        <taxon>Bacteria</taxon>
        <taxon>Bacillati</taxon>
        <taxon>Actinomycetota</taxon>
        <taxon>Actinomycetes</taxon>
        <taxon>Micrococcales</taxon>
        <taxon>Bogoriellaceae</taxon>
        <taxon>Georgenia</taxon>
    </lineage>
</organism>
<feature type="transmembrane region" description="Helical" evidence="1">
    <location>
        <begin position="170"/>
        <end position="195"/>
    </location>
</feature>
<keyword evidence="3" id="KW-1185">Reference proteome</keyword>
<keyword evidence="1" id="KW-0472">Membrane</keyword>
<dbReference type="EMBL" id="JBHUEE010000010">
    <property type="protein sequence ID" value="MFD1719499.1"/>
    <property type="molecule type" value="Genomic_DNA"/>
</dbReference>
<accession>A0ABW4L9D8</accession>
<dbReference type="Proteomes" id="UP001597277">
    <property type="component" value="Unassembled WGS sequence"/>
</dbReference>
<name>A0ABW4L9D8_9MICO</name>
<dbReference type="RefSeq" id="WP_388009918.1">
    <property type="nucleotide sequence ID" value="NZ_JBHUEE010000010.1"/>
</dbReference>